<reference evidence="1" key="1">
    <citation type="journal article" date="2020" name="Stud. Mycol.">
        <title>101 Dothideomycetes genomes: a test case for predicting lifestyles and emergence of pathogens.</title>
        <authorList>
            <person name="Haridas S."/>
            <person name="Albert R."/>
            <person name="Binder M."/>
            <person name="Bloem J."/>
            <person name="Labutti K."/>
            <person name="Salamov A."/>
            <person name="Andreopoulos B."/>
            <person name="Baker S."/>
            <person name="Barry K."/>
            <person name="Bills G."/>
            <person name="Bluhm B."/>
            <person name="Cannon C."/>
            <person name="Castanera R."/>
            <person name="Culley D."/>
            <person name="Daum C."/>
            <person name="Ezra D."/>
            <person name="Gonzalez J."/>
            <person name="Henrissat B."/>
            <person name="Kuo A."/>
            <person name="Liang C."/>
            <person name="Lipzen A."/>
            <person name="Lutzoni F."/>
            <person name="Magnuson J."/>
            <person name="Mondo S."/>
            <person name="Nolan M."/>
            <person name="Ohm R."/>
            <person name="Pangilinan J."/>
            <person name="Park H.-J."/>
            <person name="Ramirez L."/>
            <person name="Alfaro M."/>
            <person name="Sun H."/>
            <person name="Tritt A."/>
            <person name="Yoshinaga Y."/>
            <person name="Zwiers L.-H."/>
            <person name="Turgeon B."/>
            <person name="Goodwin S."/>
            <person name="Spatafora J."/>
            <person name="Crous P."/>
            <person name="Grigoriev I."/>
        </authorList>
    </citation>
    <scope>NUCLEOTIDE SEQUENCE</scope>
    <source>
        <strain evidence="1">CBS 690.94</strain>
    </source>
</reference>
<dbReference type="AlphaFoldDB" id="A0A9P4P8T9"/>
<dbReference type="OrthoDB" id="3788825at2759"/>
<proteinExistence type="predicted"/>
<dbReference type="EMBL" id="MU001509">
    <property type="protein sequence ID" value="KAF2439412.1"/>
    <property type="molecule type" value="Genomic_DNA"/>
</dbReference>
<gene>
    <name evidence="1" type="ORF">P171DRAFT_448244</name>
</gene>
<sequence length="235" mass="27196">MFEDIVYVNAMQTILERSQVRLNPLEAGKIVGCFVRLSSEVYLTFDSYPDNPGWRTVHETLSQFWVNLIADSDLNDDNRDYMNNINLRHTIRRLWKSIRYYRRRGRSGHELWIEVASRLTQLALVVLNITRDNQAQNSLLFGMCLQFPNGRSRGAWLFLPEEGTNETADRANARMTPVSAVSEPCSRDEDCNICCEKLVDGVEVKSSNNSQAQCYRHTEIDRTLIYSTCDFVFHL</sequence>
<evidence type="ECO:0000313" key="2">
    <source>
        <dbReference type="Proteomes" id="UP000799764"/>
    </source>
</evidence>
<protein>
    <submittedName>
        <fullName evidence="1">Uncharacterized protein</fullName>
    </submittedName>
</protein>
<comment type="caution">
    <text evidence="1">The sequence shown here is derived from an EMBL/GenBank/DDBJ whole genome shotgun (WGS) entry which is preliminary data.</text>
</comment>
<keyword evidence="2" id="KW-1185">Reference proteome</keyword>
<name>A0A9P4P8T9_9PLEO</name>
<accession>A0A9P4P8T9</accession>
<dbReference type="Proteomes" id="UP000799764">
    <property type="component" value="Unassembled WGS sequence"/>
</dbReference>
<organism evidence="1 2">
    <name type="scientific">Karstenula rhodostoma CBS 690.94</name>
    <dbReference type="NCBI Taxonomy" id="1392251"/>
    <lineage>
        <taxon>Eukaryota</taxon>
        <taxon>Fungi</taxon>
        <taxon>Dikarya</taxon>
        <taxon>Ascomycota</taxon>
        <taxon>Pezizomycotina</taxon>
        <taxon>Dothideomycetes</taxon>
        <taxon>Pleosporomycetidae</taxon>
        <taxon>Pleosporales</taxon>
        <taxon>Massarineae</taxon>
        <taxon>Didymosphaeriaceae</taxon>
        <taxon>Karstenula</taxon>
    </lineage>
</organism>
<evidence type="ECO:0000313" key="1">
    <source>
        <dbReference type="EMBL" id="KAF2439412.1"/>
    </source>
</evidence>